<dbReference type="InterPro" id="IPR015947">
    <property type="entry name" value="PUA-like_sf"/>
</dbReference>
<dbReference type="Pfam" id="PF04452">
    <property type="entry name" value="Methyltrans_RNA"/>
    <property type="match status" value="1"/>
</dbReference>
<dbReference type="GO" id="GO:0005737">
    <property type="term" value="C:cytoplasm"/>
    <property type="evidence" value="ECO:0007669"/>
    <property type="project" value="UniProtKB-SubCell"/>
</dbReference>
<evidence type="ECO:0000256" key="5">
    <source>
        <dbReference type="ARBA" id="ARBA00022603"/>
    </source>
</evidence>
<dbReference type="Gene3D" id="3.40.1280.10">
    <property type="match status" value="1"/>
</dbReference>
<dbReference type="GO" id="GO:0070042">
    <property type="term" value="F:rRNA (uridine-N3-)-methyltransferase activity"/>
    <property type="evidence" value="ECO:0007669"/>
    <property type="project" value="TreeGrafter"/>
</dbReference>
<dbReference type="InParanoid" id="E8R2A8"/>
<dbReference type="AlphaFoldDB" id="E8R2A8"/>
<organism evidence="13 14">
    <name type="scientific">Isosphaera pallida (strain ATCC 43644 / DSM 9630 / IS1B)</name>
    <dbReference type="NCBI Taxonomy" id="575540"/>
    <lineage>
        <taxon>Bacteria</taxon>
        <taxon>Pseudomonadati</taxon>
        <taxon>Planctomycetota</taxon>
        <taxon>Planctomycetia</taxon>
        <taxon>Isosphaerales</taxon>
        <taxon>Isosphaeraceae</taxon>
        <taxon>Isosphaera</taxon>
    </lineage>
</organism>
<feature type="domain" description="Ribosomal RNA small subunit methyltransferase E methyltransferase" evidence="12">
    <location>
        <begin position="94"/>
        <end position="248"/>
    </location>
</feature>
<dbReference type="InterPro" id="IPR029026">
    <property type="entry name" value="tRNA_m1G_MTases_N"/>
</dbReference>
<sequence length="270" mass="29799">MARTREHPPEPARLDRFHHPDLGDPRPGVSIGLGEEEGRHLSIVLRHRRGDRVEVFDSLGRVVIARVESLGSKRESTVLVVEQVGGILDRTPRRRVRLAVAPPKGERLEWLIEKSAELGVEHVTLIHCRRGVASLEGGSPKLDKLRRKVIEVAKQCRRNRLMTIDALDFRTYLAQETAAWRWLCHPDDAQPPEPEALSDPQPLAALIGPEGGFESDELAEARAWGWRPTRLGSPILRVETAALVAAALALAASPPGEHVPSTANPDQQGD</sequence>
<dbReference type="PIRSF" id="PIRSF015601">
    <property type="entry name" value="MTase_slr0722"/>
    <property type="match status" value="1"/>
</dbReference>
<evidence type="ECO:0000256" key="11">
    <source>
        <dbReference type="SAM" id="MobiDB-lite"/>
    </source>
</evidence>
<dbReference type="Proteomes" id="UP000008631">
    <property type="component" value="Chromosome"/>
</dbReference>
<keyword evidence="6 10" id="KW-0808">Transferase</keyword>
<evidence type="ECO:0000256" key="9">
    <source>
        <dbReference type="ARBA" id="ARBA00047944"/>
    </source>
</evidence>
<dbReference type="STRING" id="575540.Isop_2973"/>
<keyword evidence="7 10" id="KW-0949">S-adenosyl-L-methionine</keyword>
<reference key="1">
    <citation type="submission" date="2010-11" db="EMBL/GenBank/DDBJ databases">
        <title>The complete sequence of chromosome of Isophaera pallida ATCC 43644.</title>
        <authorList>
            <consortium name="US DOE Joint Genome Institute (JGI-PGF)"/>
            <person name="Lucas S."/>
            <person name="Copeland A."/>
            <person name="Lapidus A."/>
            <person name="Bruce D."/>
            <person name="Goodwin L."/>
            <person name="Pitluck S."/>
            <person name="Kyrpides N."/>
            <person name="Mavromatis K."/>
            <person name="Pagani I."/>
            <person name="Ivanova N."/>
            <person name="Saunders E."/>
            <person name="Brettin T."/>
            <person name="Detter J.C."/>
            <person name="Han C."/>
            <person name="Tapia R."/>
            <person name="Land M."/>
            <person name="Hauser L."/>
            <person name="Markowitz V."/>
            <person name="Cheng J.-F."/>
            <person name="Hugenholtz P."/>
            <person name="Woyke T."/>
            <person name="Wu D."/>
            <person name="Eisen J.A."/>
        </authorList>
    </citation>
    <scope>NUCLEOTIDE SEQUENCE</scope>
    <source>
        <strain>ATCC 43644</strain>
    </source>
</reference>
<evidence type="ECO:0000256" key="7">
    <source>
        <dbReference type="ARBA" id="ARBA00022691"/>
    </source>
</evidence>
<comment type="subcellular location">
    <subcellularLocation>
        <location evidence="1 10">Cytoplasm</location>
    </subcellularLocation>
</comment>
<dbReference type="SUPFAM" id="SSF88697">
    <property type="entry name" value="PUA domain-like"/>
    <property type="match status" value="1"/>
</dbReference>
<name>E8R2A8_ISOPI</name>
<comment type="catalytic activity">
    <reaction evidence="9 10">
        <text>uridine(1498) in 16S rRNA + S-adenosyl-L-methionine = N(3)-methyluridine(1498) in 16S rRNA + S-adenosyl-L-homocysteine + H(+)</text>
        <dbReference type="Rhea" id="RHEA:42920"/>
        <dbReference type="Rhea" id="RHEA-COMP:10283"/>
        <dbReference type="Rhea" id="RHEA-COMP:10284"/>
        <dbReference type="ChEBI" id="CHEBI:15378"/>
        <dbReference type="ChEBI" id="CHEBI:57856"/>
        <dbReference type="ChEBI" id="CHEBI:59789"/>
        <dbReference type="ChEBI" id="CHEBI:65315"/>
        <dbReference type="ChEBI" id="CHEBI:74502"/>
        <dbReference type="EC" id="2.1.1.193"/>
    </reaction>
</comment>
<dbReference type="InterPro" id="IPR029028">
    <property type="entry name" value="Alpha/beta_knot_MTases"/>
</dbReference>
<accession>E8R2A8</accession>
<dbReference type="InterPro" id="IPR006700">
    <property type="entry name" value="RsmE"/>
</dbReference>
<dbReference type="NCBIfam" id="TIGR00046">
    <property type="entry name" value="RsmE family RNA methyltransferase"/>
    <property type="match status" value="1"/>
</dbReference>
<dbReference type="CDD" id="cd18084">
    <property type="entry name" value="RsmE-like"/>
    <property type="match status" value="1"/>
</dbReference>
<gene>
    <name evidence="13" type="ordered locus">Isop_2973</name>
</gene>
<evidence type="ECO:0000313" key="13">
    <source>
        <dbReference type="EMBL" id="ADV63538.1"/>
    </source>
</evidence>
<keyword evidence="14" id="KW-1185">Reference proteome</keyword>
<dbReference type="EC" id="2.1.1.193" evidence="10"/>
<evidence type="ECO:0000256" key="6">
    <source>
        <dbReference type="ARBA" id="ARBA00022679"/>
    </source>
</evidence>
<evidence type="ECO:0000256" key="4">
    <source>
        <dbReference type="ARBA" id="ARBA00022552"/>
    </source>
</evidence>
<evidence type="ECO:0000256" key="2">
    <source>
        <dbReference type="ARBA" id="ARBA00005528"/>
    </source>
</evidence>
<dbReference type="FunCoup" id="E8R2A8">
    <property type="interactions" value="306"/>
</dbReference>
<dbReference type="OrthoDB" id="9815641at2"/>
<proteinExistence type="inferred from homology"/>
<feature type="compositionally biased region" description="Basic and acidic residues" evidence="11">
    <location>
        <begin position="1"/>
        <end position="24"/>
    </location>
</feature>
<evidence type="ECO:0000259" key="12">
    <source>
        <dbReference type="Pfam" id="PF04452"/>
    </source>
</evidence>
<dbReference type="eggNOG" id="COG1385">
    <property type="taxonomic scope" value="Bacteria"/>
</dbReference>
<dbReference type="InterPro" id="IPR046886">
    <property type="entry name" value="RsmE_MTase_dom"/>
</dbReference>
<dbReference type="KEGG" id="ipa:Isop_2973"/>
<dbReference type="EMBL" id="CP002353">
    <property type="protein sequence ID" value="ADV63538.1"/>
    <property type="molecule type" value="Genomic_DNA"/>
</dbReference>
<comment type="similarity">
    <text evidence="2 10">Belongs to the RNA methyltransferase RsmE family.</text>
</comment>
<evidence type="ECO:0000313" key="14">
    <source>
        <dbReference type="Proteomes" id="UP000008631"/>
    </source>
</evidence>
<keyword evidence="5 10" id="KW-0489">Methyltransferase</keyword>
<dbReference type="GO" id="GO:0070475">
    <property type="term" value="P:rRNA base methylation"/>
    <property type="evidence" value="ECO:0007669"/>
    <property type="project" value="TreeGrafter"/>
</dbReference>
<keyword evidence="3 10" id="KW-0963">Cytoplasm</keyword>
<protein>
    <recommendedName>
        <fullName evidence="10">Ribosomal RNA small subunit methyltransferase E</fullName>
        <ecNumber evidence="10">2.1.1.193</ecNumber>
    </recommendedName>
</protein>
<evidence type="ECO:0000256" key="3">
    <source>
        <dbReference type="ARBA" id="ARBA00022490"/>
    </source>
</evidence>
<evidence type="ECO:0000256" key="1">
    <source>
        <dbReference type="ARBA" id="ARBA00004496"/>
    </source>
</evidence>
<dbReference type="PANTHER" id="PTHR30027:SF3">
    <property type="entry name" value="16S RRNA (URACIL(1498)-N(3))-METHYLTRANSFERASE"/>
    <property type="match status" value="1"/>
</dbReference>
<comment type="function">
    <text evidence="8 10">Specifically methylates the N3 position of the uracil ring of uridine 1498 (m3U1498) in 16S rRNA. Acts on the fully assembled 30S ribosomal subunit.</text>
</comment>
<keyword evidence="4 10" id="KW-0698">rRNA processing</keyword>
<feature type="region of interest" description="Disordered" evidence="11">
    <location>
        <begin position="1"/>
        <end position="33"/>
    </location>
</feature>
<dbReference type="RefSeq" id="WP_013565826.1">
    <property type="nucleotide sequence ID" value="NC_014962.1"/>
</dbReference>
<evidence type="ECO:0000256" key="10">
    <source>
        <dbReference type="PIRNR" id="PIRNR015601"/>
    </source>
</evidence>
<dbReference type="SUPFAM" id="SSF75217">
    <property type="entry name" value="alpha/beta knot"/>
    <property type="match status" value="1"/>
</dbReference>
<reference evidence="13 14" key="2">
    <citation type="journal article" date="2011" name="Stand. Genomic Sci.">
        <title>Complete genome sequence of Isosphaera pallida type strain (IS1B).</title>
        <authorList>
            <consortium name="US DOE Joint Genome Institute (JGI-PGF)"/>
            <person name="Goker M."/>
            <person name="Cleland D."/>
            <person name="Saunders E."/>
            <person name="Lapidus A."/>
            <person name="Nolan M."/>
            <person name="Lucas S."/>
            <person name="Hammon N."/>
            <person name="Deshpande S."/>
            <person name="Cheng J.F."/>
            <person name="Tapia R."/>
            <person name="Han C."/>
            <person name="Goodwin L."/>
            <person name="Pitluck S."/>
            <person name="Liolios K."/>
            <person name="Pagani I."/>
            <person name="Ivanova N."/>
            <person name="Mavromatis K."/>
            <person name="Pati A."/>
            <person name="Chen A."/>
            <person name="Palaniappan K."/>
            <person name="Land M."/>
            <person name="Hauser L."/>
            <person name="Chang Y.J."/>
            <person name="Jeffries C.D."/>
            <person name="Detter J.C."/>
            <person name="Beck B."/>
            <person name="Woyke T."/>
            <person name="Bristow J."/>
            <person name="Eisen J.A."/>
            <person name="Markowitz V."/>
            <person name="Hugenholtz P."/>
            <person name="Kyrpides N.C."/>
            <person name="Klenk H.P."/>
        </authorList>
    </citation>
    <scope>NUCLEOTIDE SEQUENCE [LARGE SCALE GENOMIC DNA]</scope>
    <source>
        <strain evidence="14">ATCC 43644 / DSM 9630 / IS1B</strain>
    </source>
</reference>
<dbReference type="HOGENOM" id="CLU_067442_4_1_0"/>
<evidence type="ECO:0000256" key="8">
    <source>
        <dbReference type="ARBA" id="ARBA00025699"/>
    </source>
</evidence>
<dbReference type="PANTHER" id="PTHR30027">
    <property type="entry name" value="RIBOSOMAL RNA SMALL SUBUNIT METHYLTRANSFERASE E"/>
    <property type="match status" value="1"/>
</dbReference>